<evidence type="ECO:0000313" key="4">
    <source>
        <dbReference type="Proteomes" id="UP000007089"/>
    </source>
</evidence>
<evidence type="ECO:0000313" key="3">
    <source>
        <dbReference type="EMBL" id="ACL65133.1"/>
    </source>
</evidence>
<reference evidence="3" key="1">
    <citation type="submission" date="2009-01" db="EMBL/GenBank/DDBJ databases">
        <title>Complete sequence of Anaeromyxobacter dehalogenans 2CP-1.</title>
        <authorList>
            <consortium name="US DOE Joint Genome Institute"/>
            <person name="Lucas S."/>
            <person name="Copeland A."/>
            <person name="Lapidus A."/>
            <person name="Glavina del Rio T."/>
            <person name="Dalin E."/>
            <person name="Tice H."/>
            <person name="Bruce D."/>
            <person name="Goodwin L."/>
            <person name="Pitluck S."/>
            <person name="Saunders E."/>
            <person name="Brettin T."/>
            <person name="Detter J.C."/>
            <person name="Han C."/>
            <person name="Larimer F."/>
            <person name="Land M."/>
            <person name="Hauser L."/>
            <person name="Kyrpides N."/>
            <person name="Ovchinnikova G."/>
            <person name="Beliaev A.S."/>
            <person name="Richardson P."/>
        </authorList>
    </citation>
    <scope>NUCLEOTIDE SEQUENCE</scope>
    <source>
        <strain evidence="3">2CP-1</strain>
    </source>
</reference>
<feature type="domain" description="Thioesterase putative" evidence="2">
    <location>
        <begin position="4"/>
        <end position="145"/>
    </location>
</feature>
<dbReference type="HOGENOM" id="CLU_112070_0_1_7"/>
<dbReference type="SUPFAM" id="SSF54637">
    <property type="entry name" value="Thioesterase/thiol ester dehydrase-isomerase"/>
    <property type="match status" value="1"/>
</dbReference>
<sequence length="151" mass="16278">MRHDEITEYLHAHIPITQALGARVEAWDGGAIRLSAPLVPNLNHRGTAFGGSLSALAILAGWAVLHLALREHGLEVRLVIQRSALDFLEPIEGDFTASARLPPPAQWDRFLATLARHSRARITVEGEVASGGRAGGRHEGVYVALRGSDRG</sequence>
<evidence type="ECO:0000259" key="2">
    <source>
        <dbReference type="Pfam" id="PF09500"/>
    </source>
</evidence>
<accession>B8J6F2</accession>
<keyword evidence="1" id="KW-1133">Transmembrane helix</keyword>
<dbReference type="Pfam" id="PF09500">
    <property type="entry name" value="YiiD_C"/>
    <property type="match status" value="1"/>
</dbReference>
<gene>
    <name evidence="3" type="ordered locus">A2cp1_1791</name>
</gene>
<keyword evidence="4" id="KW-1185">Reference proteome</keyword>
<proteinExistence type="predicted"/>
<dbReference type="KEGG" id="acp:A2cp1_1791"/>
<keyword evidence="1" id="KW-0472">Membrane</keyword>
<keyword evidence="1" id="KW-0812">Transmembrane</keyword>
<dbReference type="Gene3D" id="3.10.129.10">
    <property type="entry name" value="Hotdog Thioesterase"/>
    <property type="match status" value="1"/>
</dbReference>
<name>B8J6F2_ANAD2</name>
<dbReference type="NCBIfam" id="TIGR02447">
    <property type="entry name" value="yiiD_Cterm"/>
    <property type="match status" value="1"/>
</dbReference>
<dbReference type="InterPro" id="IPR012660">
    <property type="entry name" value="YiiD_C"/>
</dbReference>
<dbReference type="EMBL" id="CP001359">
    <property type="protein sequence ID" value="ACL65133.1"/>
    <property type="molecule type" value="Genomic_DNA"/>
</dbReference>
<organism evidence="3 4">
    <name type="scientific">Anaeromyxobacter dehalogenans (strain ATCC BAA-258 / DSM 21875 / 2CP-1)</name>
    <dbReference type="NCBI Taxonomy" id="455488"/>
    <lineage>
        <taxon>Bacteria</taxon>
        <taxon>Pseudomonadati</taxon>
        <taxon>Myxococcota</taxon>
        <taxon>Myxococcia</taxon>
        <taxon>Myxococcales</taxon>
        <taxon>Cystobacterineae</taxon>
        <taxon>Anaeromyxobacteraceae</taxon>
        <taxon>Anaeromyxobacter</taxon>
    </lineage>
</organism>
<dbReference type="Proteomes" id="UP000007089">
    <property type="component" value="Chromosome"/>
</dbReference>
<evidence type="ECO:0000256" key="1">
    <source>
        <dbReference type="SAM" id="Phobius"/>
    </source>
</evidence>
<protein>
    <submittedName>
        <fullName evidence="3">Thioesterase domain protein</fullName>
    </submittedName>
</protein>
<dbReference type="RefSeq" id="WP_012633057.1">
    <property type="nucleotide sequence ID" value="NC_011891.1"/>
</dbReference>
<feature type="transmembrane region" description="Helical" evidence="1">
    <location>
        <begin position="48"/>
        <end position="69"/>
    </location>
</feature>
<dbReference type="InterPro" id="IPR029069">
    <property type="entry name" value="HotDog_dom_sf"/>
</dbReference>
<dbReference type="AlphaFoldDB" id="B8J6F2"/>